<reference evidence="1" key="1">
    <citation type="journal article" date="2014" name="Front. Microbiol.">
        <title>High frequency of phylogenetically diverse reductive dehalogenase-homologous genes in deep subseafloor sedimentary metagenomes.</title>
        <authorList>
            <person name="Kawai M."/>
            <person name="Futagami T."/>
            <person name="Toyoda A."/>
            <person name="Takaki Y."/>
            <person name="Nishi S."/>
            <person name="Hori S."/>
            <person name="Arai W."/>
            <person name="Tsubouchi T."/>
            <person name="Morono Y."/>
            <person name="Uchiyama I."/>
            <person name="Ito T."/>
            <person name="Fujiyama A."/>
            <person name="Inagaki F."/>
            <person name="Takami H."/>
        </authorList>
    </citation>
    <scope>NUCLEOTIDE SEQUENCE</scope>
    <source>
        <strain evidence="1">Expedition CK06-06</strain>
    </source>
</reference>
<protein>
    <submittedName>
        <fullName evidence="1">Uncharacterized protein</fullName>
    </submittedName>
</protein>
<accession>X0X5T2</accession>
<sequence>MKDKDMREILRKLDMTSSDLAGEYYVEQDNLISAIEVKENNAEDYIYRAVEDIVLAPQTGKVFNIKSAPHLWTEIGKRAVRHFGITSTEAAYEIFNAFYEVNHEETRITVSELIKRIEMTA</sequence>
<gene>
    <name evidence="1" type="ORF">S01H1_67430</name>
</gene>
<proteinExistence type="predicted"/>
<evidence type="ECO:0000313" key="1">
    <source>
        <dbReference type="EMBL" id="GAG38564.1"/>
    </source>
</evidence>
<dbReference type="AlphaFoldDB" id="X0X5T2"/>
<organism evidence="1">
    <name type="scientific">marine sediment metagenome</name>
    <dbReference type="NCBI Taxonomy" id="412755"/>
    <lineage>
        <taxon>unclassified sequences</taxon>
        <taxon>metagenomes</taxon>
        <taxon>ecological metagenomes</taxon>
    </lineage>
</organism>
<comment type="caution">
    <text evidence="1">The sequence shown here is derived from an EMBL/GenBank/DDBJ whole genome shotgun (WGS) entry which is preliminary data.</text>
</comment>
<dbReference type="EMBL" id="BARS01044658">
    <property type="protein sequence ID" value="GAG38564.1"/>
    <property type="molecule type" value="Genomic_DNA"/>
</dbReference>
<name>X0X5T2_9ZZZZ</name>